<keyword evidence="3" id="KW-1185">Reference proteome</keyword>
<feature type="transmembrane region" description="Helical" evidence="1">
    <location>
        <begin position="74"/>
        <end position="99"/>
    </location>
</feature>
<keyword evidence="1" id="KW-0472">Membrane</keyword>
<comment type="caution">
    <text evidence="2">The sequence shown here is derived from an EMBL/GenBank/DDBJ whole genome shotgun (WGS) entry which is preliminary data.</text>
</comment>
<accession>A0AAD8IT94</accession>
<dbReference type="AlphaFoldDB" id="A0AAD8IT94"/>
<evidence type="ECO:0000313" key="3">
    <source>
        <dbReference type="Proteomes" id="UP001237642"/>
    </source>
</evidence>
<evidence type="ECO:0000313" key="2">
    <source>
        <dbReference type="EMBL" id="KAK1390027.1"/>
    </source>
</evidence>
<protein>
    <submittedName>
        <fullName evidence="2">Uncharacterized protein</fullName>
    </submittedName>
</protein>
<feature type="transmembrane region" description="Helical" evidence="1">
    <location>
        <begin position="7"/>
        <end position="28"/>
    </location>
</feature>
<reference evidence="2" key="1">
    <citation type="submission" date="2023-02" db="EMBL/GenBank/DDBJ databases">
        <title>Genome of toxic invasive species Heracleum sosnowskyi carries increased number of genes despite the absence of recent whole-genome duplications.</title>
        <authorList>
            <person name="Schelkunov M."/>
            <person name="Shtratnikova V."/>
            <person name="Makarenko M."/>
            <person name="Klepikova A."/>
            <person name="Omelchenko D."/>
            <person name="Novikova G."/>
            <person name="Obukhova E."/>
            <person name="Bogdanov V."/>
            <person name="Penin A."/>
            <person name="Logacheva M."/>
        </authorList>
    </citation>
    <scope>NUCLEOTIDE SEQUENCE</scope>
    <source>
        <strain evidence="2">Hsosn_3</strain>
        <tissue evidence="2">Leaf</tissue>
    </source>
</reference>
<reference evidence="2" key="2">
    <citation type="submission" date="2023-05" db="EMBL/GenBank/DDBJ databases">
        <authorList>
            <person name="Schelkunov M.I."/>
        </authorList>
    </citation>
    <scope>NUCLEOTIDE SEQUENCE</scope>
    <source>
        <strain evidence="2">Hsosn_3</strain>
        <tissue evidence="2">Leaf</tissue>
    </source>
</reference>
<sequence>MRHLKLLLRSVITAYLLPCRFFVIHSIVEGFVGRTSLKHLGSNPHGNCSCLMSLWTSRLGSWTISGFMVLDNGLFLISLSIIWSIYSISLLNGILLYLYHPVLCHKDLVGAGLRKSKESHFNRLSSHIASNKNVMRRRIYCFVNIVASRRFLCGLLHHRQYQGILIPEVEDLRMAYWHLCVYAGLAESMALRCGFICLERKTSNFADWHIIIDDIITDQFFEYCSKVFYSPRSSNKVAHEIAKYSLNRRISDSWAEDVPQRASASVIADLPLV</sequence>
<name>A0AAD8IT94_9APIA</name>
<keyword evidence="1" id="KW-1133">Transmembrane helix</keyword>
<organism evidence="2 3">
    <name type="scientific">Heracleum sosnowskyi</name>
    <dbReference type="NCBI Taxonomy" id="360622"/>
    <lineage>
        <taxon>Eukaryota</taxon>
        <taxon>Viridiplantae</taxon>
        <taxon>Streptophyta</taxon>
        <taxon>Embryophyta</taxon>
        <taxon>Tracheophyta</taxon>
        <taxon>Spermatophyta</taxon>
        <taxon>Magnoliopsida</taxon>
        <taxon>eudicotyledons</taxon>
        <taxon>Gunneridae</taxon>
        <taxon>Pentapetalae</taxon>
        <taxon>asterids</taxon>
        <taxon>campanulids</taxon>
        <taxon>Apiales</taxon>
        <taxon>Apiaceae</taxon>
        <taxon>Apioideae</taxon>
        <taxon>apioid superclade</taxon>
        <taxon>Tordylieae</taxon>
        <taxon>Tordyliinae</taxon>
        <taxon>Heracleum</taxon>
    </lineage>
</organism>
<gene>
    <name evidence="2" type="ORF">POM88_018205</name>
</gene>
<dbReference type="Proteomes" id="UP001237642">
    <property type="component" value="Unassembled WGS sequence"/>
</dbReference>
<evidence type="ECO:0000256" key="1">
    <source>
        <dbReference type="SAM" id="Phobius"/>
    </source>
</evidence>
<dbReference type="EMBL" id="JAUIZM010000004">
    <property type="protein sequence ID" value="KAK1390027.1"/>
    <property type="molecule type" value="Genomic_DNA"/>
</dbReference>
<proteinExistence type="predicted"/>
<keyword evidence="1" id="KW-0812">Transmembrane</keyword>